<proteinExistence type="predicted"/>
<comment type="caution">
    <text evidence="1">The sequence shown here is derived from an EMBL/GenBank/DDBJ whole genome shotgun (WGS) entry which is preliminary data.</text>
</comment>
<dbReference type="AlphaFoldDB" id="A0A150MK92"/>
<dbReference type="Proteomes" id="UP000075324">
    <property type="component" value="Unassembled WGS sequence"/>
</dbReference>
<dbReference type="EMBL" id="LQYW01000145">
    <property type="protein sequence ID" value="KYD24873.1"/>
    <property type="molecule type" value="Genomic_DNA"/>
</dbReference>
<reference evidence="1 2" key="1">
    <citation type="submission" date="2016-01" db="EMBL/GenBank/DDBJ databases">
        <title>Draft Genome Sequences of Seven Thermophilic Sporeformers Isolated from Foods.</title>
        <authorList>
            <person name="Berendsen E.M."/>
            <person name="Wells-Bennik M.H."/>
            <person name="Krawcyk A.O."/>
            <person name="De Jong A."/>
            <person name="Holsappel S."/>
            <person name="Eijlander R.T."/>
            <person name="Kuipers O.P."/>
        </authorList>
    </citation>
    <scope>NUCLEOTIDE SEQUENCE [LARGE SCALE GENOMIC DNA]</scope>
    <source>
        <strain evidence="1 2">B4110</strain>
    </source>
</reference>
<sequence length="41" mass="5119">MIYDYRIGNFEHDEYIDEFRTFYRNNKDGKVIPYLQAKINQ</sequence>
<evidence type="ECO:0000313" key="2">
    <source>
        <dbReference type="Proteomes" id="UP000075324"/>
    </source>
</evidence>
<gene>
    <name evidence="1" type="ORF">B4110_3814</name>
</gene>
<name>A0A150MK92_9BACL</name>
<evidence type="ECO:0000313" key="1">
    <source>
        <dbReference type="EMBL" id="KYD24873.1"/>
    </source>
</evidence>
<protein>
    <submittedName>
        <fullName evidence="1">Uncharacterized protein</fullName>
    </submittedName>
</protein>
<organism evidence="1 2">
    <name type="scientific">Parageobacillus toebii</name>
    <dbReference type="NCBI Taxonomy" id="153151"/>
    <lineage>
        <taxon>Bacteria</taxon>
        <taxon>Bacillati</taxon>
        <taxon>Bacillota</taxon>
        <taxon>Bacilli</taxon>
        <taxon>Bacillales</taxon>
        <taxon>Anoxybacillaceae</taxon>
        <taxon>Parageobacillus</taxon>
    </lineage>
</organism>
<accession>A0A150MK92</accession>